<comment type="caution">
    <text evidence="1">The sequence shown here is derived from an EMBL/GenBank/DDBJ whole genome shotgun (WGS) entry which is preliminary data.</text>
</comment>
<organism evidence="1">
    <name type="scientific">bioreactor metagenome</name>
    <dbReference type="NCBI Taxonomy" id="1076179"/>
    <lineage>
        <taxon>unclassified sequences</taxon>
        <taxon>metagenomes</taxon>
        <taxon>ecological metagenomes</taxon>
    </lineage>
</organism>
<name>A0A645E1W9_9ZZZZ</name>
<dbReference type="InterPro" id="IPR027396">
    <property type="entry name" value="DsrEFH-like"/>
</dbReference>
<gene>
    <name evidence="1" type="ORF">SDC9_141971</name>
</gene>
<reference evidence="1" key="1">
    <citation type="submission" date="2019-08" db="EMBL/GenBank/DDBJ databases">
        <authorList>
            <person name="Kucharzyk K."/>
            <person name="Murdoch R.W."/>
            <person name="Higgins S."/>
            <person name="Loffler F."/>
        </authorList>
    </citation>
    <scope>NUCLEOTIDE SEQUENCE</scope>
</reference>
<accession>A0A645E1W9</accession>
<proteinExistence type="predicted"/>
<dbReference type="AlphaFoldDB" id="A0A645E1W9"/>
<evidence type="ECO:0000313" key="1">
    <source>
        <dbReference type="EMBL" id="MPM94823.1"/>
    </source>
</evidence>
<dbReference type="InterPro" id="IPR003787">
    <property type="entry name" value="Sulphur_relay_DsrE/F-like"/>
</dbReference>
<dbReference type="Pfam" id="PF02635">
    <property type="entry name" value="DsrE"/>
    <property type="match status" value="1"/>
</dbReference>
<protein>
    <submittedName>
        <fullName evidence="1">Uncharacterized protein</fullName>
    </submittedName>
</protein>
<dbReference type="SUPFAM" id="SSF75169">
    <property type="entry name" value="DsrEFH-like"/>
    <property type="match status" value="1"/>
</dbReference>
<dbReference type="EMBL" id="VSSQ01041405">
    <property type="protein sequence ID" value="MPM94823.1"/>
    <property type="molecule type" value="Genomic_DNA"/>
</dbReference>
<sequence>MNSGVLLAIENSPVLADLQSLATAGVEIVACGTCLDFYKVKDLLRVGRISNMYDIYEILAAHRVITL</sequence>